<evidence type="ECO:0000313" key="2">
    <source>
        <dbReference type="Ensembl" id="ENSOCUP00000016282.2"/>
    </source>
</evidence>
<proteinExistence type="predicted"/>
<dbReference type="GeneTree" id="ENSGT00510000048827"/>
<dbReference type="eggNOG" id="ENOG502QUNP">
    <property type="taxonomic scope" value="Eukaryota"/>
</dbReference>
<sequence>MRDWHEVFAHNVLVPPHPQRARQPVKESTAFQCVLKWLDGPLIRQGLLEVLSEVECHLRVSLFDVTYRHFFGRTWKSSVQPTKQLSRQPSRVVFNEPGAGTACVRSRDGDHSHPSRHRSGHPLSRAPPFLRGPVLTVVDP</sequence>
<dbReference type="Ensembl" id="ENSOCUT00000029249.2">
    <property type="protein sequence ID" value="ENSOCUP00000016282.2"/>
    <property type="gene ID" value="ENSOCUG00000026950.2"/>
</dbReference>
<accession>G1TH77</accession>
<dbReference type="GO" id="GO:0097546">
    <property type="term" value="C:ciliary base"/>
    <property type="evidence" value="ECO:0007669"/>
    <property type="project" value="TreeGrafter"/>
</dbReference>
<dbReference type="InterPro" id="IPR029775">
    <property type="entry name" value="NPHP4"/>
</dbReference>
<dbReference type="HOGENOM" id="CLU_2298052_0_0_1"/>
<dbReference type="AlphaFoldDB" id="G1TH77"/>
<dbReference type="GO" id="GO:0036064">
    <property type="term" value="C:ciliary basal body"/>
    <property type="evidence" value="ECO:0007669"/>
    <property type="project" value="TreeGrafter"/>
</dbReference>
<organism evidence="2 3">
    <name type="scientific">Oryctolagus cuniculus</name>
    <name type="common">Rabbit</name>
    <dbReference type="NCBI Taxonomy" id="9986"/>
    <lineage>
        <taxon>Eukaryota</taxon>
        <taxon>Metazoa</taxon>
        <taxon>Chordata</taxon>
        <taxon>Craniata</taxon>
        <taxon>Vertebrata</taxon>
        <taxon>Euteleostomi</taxon>
        <taxon>Mammalia</taxon>
        <taxon>Eutheria</taxon>
        <taxon>Euarchontoglires</taxon>
        <taxon>Glires</taxon>
        <taxon>Lagomorpha</taxon>
        <taxon>Leporidae</taxon>
        <taxon>Oryctolagus</taxon>
    </lineage>
</organism>
<dbReference type="Bgee" id="ENSOCUG00000026950">
    <property type="expression patterns" value="Expressed in adult mammalian kidney and 16 other cell types or tissues"/>
</dbReference>
<protein>
    <submittedName>
        <fullName evidence="2">Uncharacterized protein</fullName>
    </submittedName>
</protein>
<dbReference type="GO" id="GO:0035869">
    <property type="term" value="C:ciliary transition zone"/>
    <property type="evidence" value="ECO:0007669"/>
    <property type="project" value="TreeGrafter"/>
</dbReference>
<feature type="region of interest" description="Disordered" evidence="1">
    <location>
        <begin position="97"/>
        <end position="132"/>
    </location>
</feature>
<name>G1TH77_RABIT</name>
<reference evidence="2 3" key="1">
    <citation type="journal article" date="2011" name="Nature">
        <title>A high-resolution map of human evolutionary constraint using 29 mammals.</title>
        <authorList>
            <person name="Lindblad-Toh K."/>
            <person name="Garber M."/>
            <person name="Zuk O."/>
            <person name="Lin M.F."/>
            <person name="Parker B.J."/>
            <person name="Washietl S."/>
            <person name="Kheradpour P."/>
            <person name="Ernst J."/>
            <person name="Jordan G."/>
            <person name="Mauceli E."/>
            <person name="Ward L.D."/>
            <person name="Lowe C.B."/>
            <person name="Holloway A.K."/>
            <person name="Clamp M."/>
            <person name="Gnerre S."/>
            <person name="Alfoldi J."/>
            <person name="Beal K."/>
            <person name="Chang J."/>
            <person name="Clawson H."/>
            <person name="Cuff J."/>
            <person name="Di Palma F."/>
            <person name="Fitzgerald S."/>
            <person name="Flicek P."/>
            <person name="Guttman M."/>
            <person name="Hubisz M.J."/>
            <person name="Jaffe D.B."/>
            <person name="Jungreis I."/>
            <person name="Kent W.J."/>
            <person name="Kostka D."/>
            <person name="Lara M."/>
            <person name="Martins A.L."/>
            <person name="Massingham T."/>
            <person name="Moltke I."/>
            <person name="Raney B.J."/>
            <person name="Rasmussen M.D."/>
            <person name="Robinson J."/>
            <person name="Stark A."/>
            <person name="Vilella A.J."/>
            <person name="Wen J."/>
            <person name="Xie X."/>
            <person name="Zody M.C."/>
            <person name="Baldwin J."/>
            <person name="Bloom T."/>
            <person name="Chin C.W."/>
            <person name="Heiman D."/>
            <person name="Nicol R."/>
            <person name="Nusbaum C."/>
            <person name="Young S."/>
            <person name="Wilkinson J."/>
            <person name="Worley K.C."/>
            <person name="Kovar C.L."/>
            <person name="Muzny D.M."/>
            <person name="Gibbs R.A."/>
            <person name="Cree A."/>
            <person name="Dihn H.H."/>
            <person name="Fowler G."/>
            <person name="Jhangiani S."/>
            <person name="Joshi V."/>
            <person name="Lee S."/>
            <person name="Lewis L.R."/>
            <person name="Nazareth L.V."/>
            <person name="Okwuonu G."/>
            <person name="Santibanez J."/>
            <person name="Warren W.C."/>
            <person name="Mardis E.R."/>
            <person name="Weinstock G.M."/>
            <person name="Wilson R.K."/>
            <person name="Delehaunty K."/>
            <person name="Dooling D."/>
            <person name="Fronik C."/>
            <person name="Fulton L."/>
            <person name="Fulton B."/>
            <person name="Graves T."/>
            <person name="Minx P."/>
            <person name="Sodergren E."/>
            <person name="Birney E."/>
            <person name="Margulies E.H."/>
            <person name="Herrero J."/>
            <person name="Green E.D."/>
            <person name="Haussler D."/>
            <person name="Siepel A."/>
            <person name="Goldman N."/>
            <person name="Pollard K.S."/>
            <person name="Pedersen J.S."/>
            <person name="Lander E.S."/>
            <person name="Kellis M."/>
        </authorList>
    </citation>
    <scope>NUCLEOTIDE SEQUENCE [LARGE SCALE GENOMIC DNA]</scope>
    <source>
        <strain evidence="3">Thorbecke</strain>
    </source>
</reference>
<evidence type="ECO:0000313" key="3">
    <source>
        <dbReference type="Proteomes" id="UP000001811"/>
    </source>
</evidence>
<reference evidence="2" key="2">
    <citation type="submission" date="2025-08" db="UniProtKB">
        <authorList>
            <consortium name="Ensembl"/>
        </authorList>
    </citation>
    <scope>IDENTIFICATION</scope>
    <source>
        <strain evidence="2">Thorbecke</strain>
    </source>
</reference>
<reference evidence="2" key="3">
    <citation type="submission" date="2025-09" db="UniProtKB">
        <authorList>
            <consortium name="Ensembl"/>
        </authorList>
    </citation>
    <scope>IDENTIFICATION</scope>
    <source>
        <strain evidence="2">Thorbecke</strain>
    </source>
</reference>
<dbReference type="GO" id="GO:0097730">
    <property type="term" value="C:non-motile cilium"/>
    <property type="evidence" value="ECO:0007669"/>
    <property type="project" value="InterPro"/>
</dbReference>
<dbReference type="PANTHER" id="PTHR31043">
    <property type="entry name" value="NEPHROCYSTIN-4"/>
    <property type="match status" value="1"/>
</dbReference>
<dbReference type="GO" id="GO:1904491">
    <property type="term" value="P:protein localization to ciliary transition zone"/>
    <property type="evidence" value="ECO:0007669"/>
    <property type="project" value="TreeGrafter"/>
</dbReference>
<dbReference type="Proteomes" id="UP000001811">
    <property type="component" value="Unplaced"/>
</dbReference>
<keyword evidence="3" id="KW-1185">Reference proteome</keyword>
<dbReference type="GO" id="GO:0090090">
    <property type="term" value="P:negative regulation of canonical Wnt signaling pathway"/>
    <property type="evidence" value="ECO:0007669"/>
    <property type="project" value="InterPro"/>
</dbReference>
<evidence type="ECO:0000256" key="1">
    <source>
        <dbReference type="SAM" id="MobiDB-lite"/>
    </source>
</evidence>
<dbReference type="PaxDb" id="9986-ENSOCUP00000016282"/>
<dbReference type="PANTHER" id="PTHR31043:SF3">
    <property type="entry name" value="NEPHROCYSTIN-4"/>
    <property type="match status" value="1"/>
</dbReference>